<proteinExistence type="predicted"/>
<evidence type="ECO:0000313" key="1">
    <source>
        <dbReference type="EMBL" id="OMJ69075.1"/>
    </source>
</evidence>
<keyword evidence="2" id="KW-1185">Reference proteome</keyword>
<dbReference type="EMBL" id="MPUH01001243">
    <property type="protein sequence ID" value="OMJ69075.1"/>
    <property type="molecule type" value="Genomic_DNA"/>
</dbReference>
<comment type="caution">
    <text evidence="1">The sequence shown here is derived from an EMBL/GenBank/DDBJ whole genome shotgun (WGS) entry which is preliminary data.</text>
</comment>
<organism evidence="1 2">
    <name type="scientific">Stentor coeruleus</name>
    <dbReference type="NCBI Taxonomy" id="5963"/>
    <lineage>
        <taxon>Eukaryota</taxon>
        <taxon>Sar</taxon>
        <taxon>Alveolata</taxon>
        <taxon>Ciliophora</taxon>
        <taxon>Postciliodesmatophora</taxon>
        <taxon>Heterotrichea</taxon>
        <taxon>Heterotrichida</taxon>
        <taxon>Stentoridae</taxon>
        <taxon>Stentor</taxon>
    </lineage>
</organism>
<accession>A0A1R2AXA7</accession>
<sequence>MQVNHEIPDIPHKRNRSPSIESILEEDPGTYFLSSGIACPFSLLRNNYLLLEINKHIPRLESRELKILFLKRHPSKIFELRDQLTRNCRITEHSRNSTLTTIEISTRMTEIMQSLEGLISSVKPVKKEKNTWITGPDHDNDELKSSEIELLKNERLMDRIKQKAHELIGDNYKNFARGFSMLAYDRQIRHEFIEDDSEGIFSLQIFYLVWFILTEVSMRTLKNHYKVLCEMDIESLKNFIEMHSSCNPILKSKSLNLLFTALFAQDSVSEPHLYVRDAFAVYKGQKVVKFKNYYPSSCNQFLSILIQKRFKSYFATRTTKYKRFIMEVVENTYFCDLPQGLDGLSLFNRRVIISTTDKEKIINKQSSVFWGFSFVTLLRQTLLLVVKKKLMTDKEWFEYIIPEETITKDRKGFEKALFGKALDYIAKKGAKFILDHNKWNLTAPAFTKGFLSYNKTKKKLLATLSNRALIWFGGSSTSNKKILMESFERKLGKISQNENKAQ</sequence>
<name>A0A1R2AXA7_9CILI</name>
<dbReference type="AlphaFoldDB" id="A0A1R2AXA7"/>
<reference evidence="1 2" key="1">
    <citation type="submission" date="2016-11" db="EMBL/GenBank/DDBJ databases">
        <title>The macronuclear genome of Stentor coeruleus: a giant cell with tiny introns.</title>
        <authorList>
            <person name="Slabodnick M."/>
            <person name="Ruby J.G."/>
            <person name="Reiff S.B."/>
            <person name="Swart E.C."/>
            <person name="Gosai S."/>
            <person name="Prabakaran S."/>
            <person name="Witkowska E."/>
            <person name="Larue G.E."/>
            <person name="Fisher S."/>
            <person name="Freeman R.M."/>
            <person name="Gunawardena J."/>
            <person name="Chu W."/>
            <person name="Stover N.A."/>
            <person name="Gregory B.D."/>
            <person name="Nowacki M."/>
            <person name="Derisi J."/>
            <person name="Roy S.W."/>
            <person name="Marshall W.F."/>
            <person name="Sood P."/>
        </authorList>
    </citation>
    <scope>NUCLEOTIDE SEQUENCE [LARGE SCALE GENOMIC DNA]</scope>
    <source>
        <strain evidence="1">WM001</strain>
    </source>
</reference>
<dbReference type="Proteomes" id="UP000187209">
    <property type="component" value="Unassembled WGS sequence"/>
</dbReference>
<evidence type="ECO:0000313" key="2">
    <source>
        <dbReference type="Proteomes" id="UP000187209"/>
    </source>
</evidence>
<protein>
    <submittedName>
        <fullName evidence="1">Uncharacterized protein</fullName>
    </submittedName>
</protein>
<gene>
    <name evidence="1" type="ORF">SteCoe_33292</name>
</gene>